<dbReference type="GeneID" id="111087706"/>
<feature type="compositionally biased region" description="Basic and acidic residues" evidence="1">
    <location>
        <begin position="161"/>
        <end position="170"/>
    </location>
</feature>
<evidence type="ECO:0000256" key="1">
    <source>
        <dbReference type="SAM" id="MobiDB-lite"/>
    </source>
</evidence>
<sequence length="185" mass="20607">MKENKTPKDVVKEKEEKVKPPKKIKEATTEPEKVAKKTKYQPEREDKKSEMKEPVAVPVIQEEEINKVEPVEAAKETVRKENGDANELQMEPLGETKNAEKKKPVETCTSNTDCQPGFCCQSKKGKQLNCNKIQLGLGQRCRESCMCKEGLVCHFEQSSGGKEKPGKNDKAPLGVCKPPEVVGLP</sequence>
<organism evidence="2 3">
    <name type="scientific">Limulus polyphemus</name>
    <name type="common">Atlantic horseshoe crab</name>
    <dbReference type="NCBI Taxonomy" id="6850"/>
    <lineage>
        <taxon>Eukaryota</taxon>
        <taxon>Metazoa</taxon>
        <taxon>Ecdysozoa</taxon>
        <taxon>Arthropoda</taxon>
        <taxon>Chelicerata</taxon>
        <taxon>Merostomata</taxon>
        <taxon>Xiphosura</taxon>
        <taxon>Limulidae</taxon>
        <taxon>Limulus</taxon>
    </lineage>
</organism>
<feature type="compositionally biased region" description="Basic and acidic residues" evidence="1">
    <location>
        <begin position="1"/>
        <end position="53"/>
    </location>
</feature>
<name>A0ABM1T540_LIMPO</name>
<proteinExistence type="predicted"/>
<feature type="region of interest" description="Disordered" evidence="1">
    <location>
        <begin position="157"/>
        <end position="185"/>
    </location>
</feature>
<evidence type="ECO:0000313" key="2">
    <source>
        <dbReference type="Proteomes" id="UP000694941"/>
    </source>
</evidence>
<gene>
    <name evidence="3" type="primary">LOC111087706</name>
</gene>
<evidence type="ECO:0000313" key="3">
    <source>
        <dbReference type="RefSeq" id="XP_022250996.1"/>
    </source>
</evidence>
<feature type="compositionally biased region" description="Basic and acidic residues" evidence="1">
    <location>
        <begin position="64"/>
        <end position="83"/>
    </location>
</feature>
<keyword evidence="2" id="KW-1185">Reference proteome</keyword>
<protein>
    <submittedName>
        <fullName evidence="3">Plasma membrane-associated cation-binding protein 2-like</fullName>
    </submittedName>
</protein>
<accession>A0ABM1T540</accession>
<reference evidence="3" key="1">
    <citation type="submission" date="2025-08" db="UniProtKB">
        <authorList>
            <consortium name="RefSeq"/>
        </authorList>
    </citation>
    <scope>IDENTIFICATION</scope>
    <source>
        <tissue evidence="3">Muscle</tissue>
    </source>
</reference>
<feature type="region of interest" description="Disordered" evidence="1">
    <location>
        <begin position="1"/>
        <end position="106"/>
    </location>
</feature>
<dbReference type="Proteomes" id="UP000694941">
    <property type="component" value="Unplaced"/>
</dbReference>
<dbReference type="RefSeq" id="XP_022250996.1">
    <property type="nucleotide sequence ID" value="XM_022395288.1"/>
</dbReference>